<name>A0A3B0WFE8_9ZZZZ</name>
<dbReference type="AlphaFoldDB" id="A0A3B0WFE8"/>
<dbReference type="CDD" id="cd00093">
    <property type="entry name" value="HTH_XRE"/>
    <property type="match status" value="1"/>
</dbReference>
<dbReference type="PROSITE" id="PS50943">
    <property type="entry name" value="HTH_CROC1"/>
    <property type="match status" value="1"/>
</dbReference>
<dbReference type="EMBL" id="UOEW01000358">
    <property type="protein sequence ID" value="VAW42344.1"/>
    <property type="molecule type" value="Genomic_DNA"/>
</dbReference>
<proteinExistence type="predicted"/>
<gene>
    <name evidence="2" type="ORF">MNBD_GAMMA01-1111</name>
</gene>
<reference evidence="2" key="1">
    <citation type="submission" date="2018-06" db="EMBL/GenBank/DDBJ databases">
        <authorList>
            <person name="Zhirakovskaya E."/>
        </authorList>
    </citation>
    <scope>NUCLEOTIDE SEQUENCE</scope>
</reference>
<dbReference type="InterPro" id="IPR010982">
    <property type="entry name" value="Lambda_DNA-bd_dom_sf"/>
</dbReference>
<feature type="domain" description="HTH cro/C1-type" evidence="1">
    <location>
        <begin position="18"/>
        <end position="69"/>
    </location>
</feature>
<dbReference type="Gene3D" id="1.10.260.40">
    <property type="entry name" value="lambda repressor-like DNA-binding domains"/>
    <property type="match status" value="1"/>
</dbReference>
<accession>A0A3B0WFE8</accession>
<evidence type="ECO:0000313" key="2">
    <source>
        <dbReference type="EMBL" id="VAW42344.1"/>
    </source>
</evidence>
<dbReference type="Pfam" id="PF01381">
    <property type="entry name" value="HTH_3"/>
    <property type="match status" value="1"/>
</dbReference>
<dbReference type="InterPro" id="IPR001387">
    <property type="entry name" value="Cro/C1-type_HTH"/>
</dbReference>
<protein>
    <recommendedName>
        <fullName evidence="1">HTH cro/C1-type domain-containing protein</fullName>
    </recommendedName>
</protein>
<evidence type="ECO:0000259" key="1">
    <source>
        <dbReference type="PROSITE" id="PS50943"/>
    </source>
</evidence>
<organism evidence="2">
    <name type="scientific">hydrothermal vent metagenome</name>
    <dbReference type="NCBI Taxonomy" id="652676"/>
    <lineage>
        <taxon>unclassified sequences</taxon>
        <taxon>metagenomes</taxon>
        <taxon>ecological metagenomes</taxon>
    </lineage>
</organism>
<dbReference type="SMART" id="SM00530">
    <property type="entry name" value="HTH_XRE"/>
    <property type="match status" value="1"/>
</dbReference>
<dbReference type="SUPFAM" id="SSF47413">
    <property type="entry name" value="lambda repressor-like DNA-binding domains"/>
    <property type="match status" value="1"/>
</dbReference>
<dbReference type="GO" id="GO:0003677">
    <property type="term" value="F:DNA binding"/>
    <property type="evidence" value="ECO:0007669"/>
    <property type="project" value="InterPro"/>
</dbReference>
<sequence length="105" mass="11611">MSLITVTKTQEKLAEHCRQRRLNSGLTQSGLANRAGVSLSTLRKFEQKGIISLESFLKLLAVFNALDEIVKAIKPGSPVFSSIDDVINATNQNKQKKSPQKGWRS</sequence>